<keyword evidence="1" id="KW-0732">Signal</keyword>
<reference evidence="2" key="1">
    <citation type="submission" date="2021-06" db="EMBL/GenBank/DDBJ databases">
        <title>Direct submission.</title>
        <authorList>
            <person name="Lee C.-S."/>
            <person name="Jin L."/>
        </authorList>
    </citation>
    <scope>NUCLEOTIDE SEQUENCE</scope>
    <source>
        <strain evidence="2">Con5</strain>
    </source>
</reference>
<feature type="chain" id="PRO_5037501760" evidence="1">
    <location>
        <begin position="23"/>
        <end position="134"/>
    </location>
</feature>
<dbReference type="AlphaFoldDB" id="A0A975P924"/>
<name>A0A975P924_9RHOB</name>
<organism evidence="2 3">
    <name type="scientific">Gemmobacter fulvus</name>
    <dbReference type="NCBI Taxonomy" id="2840474"/>
    <lineage>
        <taxon>Bacteria</taxon>
        <taxon>Pseudomonadati</taxon>
        <taxon>Pseudomonadota</taxon>
        <taxon>Alphaproteobacteria</taxon>
        <taxon>Rhodobacterales</taxon>
        <taxon>Paracoccaceae</taxon>
        <taxon>Gemmobacter</taxon>
    </lineage>
</organism>
<evidence type="ECO:0000313" key="2">
    <source>
        <dbReference type="EMBL" id="QWK91398.1"/>
    </source>
</evidence>
<feature type="signal peptide" evidence="1">
    <location>
        <begin position="1"/>
        <end position="22"/>
    </location>
</feature>
<dbReference type="KEGG" id="gfu:KM031_05810"/>
<dbReference type="SUPFAM" id="SSF74653">
    <property type="entry name" value="TolA/TonB C-terminal domain"/>
    <property type="match status" value="1"/>
</dbReference>
<dbReference type="EMBL" id="CP076361">
    <property type="protein sequence ID" value="QWK91398.1"/>
    <property type="molecule type" value="Genomic_DNA"/>
</dbReference>
<keyword evidence="3" id="KW-1185">Reference proteome</keyword>
<accession>A0A975P924</accession>
<gene>
    <name evidence="2" type="ORF">KM031_05810</name>
</gene>
<evidence type="ECO:0000256" key="1">
    <source>
        <dbReference type="SAM" id="SignalP"/>
    </source>
</evidence>
<dbReference type="Proteomes" id="UP000679352">
    <property type="component" value="Chromosome"/>
</dbReference>
<evidence type="ECO:0000313" key="3">
    <source>
        <dbReference type="Proteomes" id="UP000679352"/>
    </source>
</evidence>
<dbReference type="RefSeq" id="WP_215503589.1">
    <property type="nucleotide sequence ID" value="NZ_CP076361.1"/>
</dbReference>
<sequence length="134" mass="14488">MSVSFVMPALALALLLPVPLVAQTSPPFDPLTRAEIKALRQGVERCWNTAKLSRAALEADIVVAVWLRPDGTVIEDSIALIKSRSGDDEAVAQAYDAAHRALLVCGKTGLPVPLDKYATWRELEMSFGNSGRTK</sequence>
<protein>
    <submittedName>
        <fullName evidence="2">TonB C-terminal domain-containing protein</fullName>
    </submittedName>
</protein>
<proteinExistence type="predicted"/>
<dbReference type="Gene3D" id="3.30.1150.10">
    <property type="match status" value="1"/>
</dbReference>